<gene>
    <name evidence="1" type="ORF">NCTC12965_05241</name>
</gene>
<dbReference type="AlphaFoldDB" id="A0A4U9VIV8"/>
<organism evidence="1">
    <name type="scientific">Serratia fonticola</name>
    <dbReference type="NCBI Taxonomy" id="47917"/>
    <lineage>
        <taxon>Bacteria</taxon>
        <taxon>Pseudomonadati</taxon>
        <taxon>Pseudomonadota</taxon>
        <taxon>Gammaproteobacteria</taxon>
        <taxon>Enterobacterales</taxon>
        <taxon>Yersiniaceae</taxon>
        <taxon>Serratia</taxon>
    </lineage>
</organism>
<reference evidence="1" key="1">
    <citation type="submission" date="2019-05" db="EMBL/GenBank/DDBJ databases">
        <authorList>
            <consortium name="Pathogen Informatics"/>
        </authorList>
    </citation>
    <scope>NUCLEOTIDE SEQUENCE [LARGE SCALE GENOMIC DNA]</scope>
    <source>
        <strain evidence="1">NCTC12965</strain>
    </source>
</reference>
<accession>A0A4U9VIV8</accession>
<name>A0A4U9VIV8_SERFO</name>
<dbReference type="EMBL" id="CABEEZ010000113">
    <property type="protein sequence ID" value="VTR45429.1"/>
    <property type="molecule type" value="Genomic_DNA"/>
</dbReference>
<proteinExistence type="predicted"/>
<evidence type="ECO:0000313" key="1">
    <source>
        <dbReference type="EMBL" id="VTR45429.1"/>
    </source>
</evidence>
<sequence>MLDGESQSLGCASDEQLSRFGDKARQLGLDVHIETSASDAKNPRSGGGYCPQIRRFIRPILSTL</sequence>
<protein>
    <submittedName>
        <fullName evidence="1">Uncharacterized protein</fullName>
    </submittedName>
</protein>